<comment type="caution">
    <text evidence="2">The sequence shown here is derived from an EMBL/GenBank/DDBJ whole genome shotgun (WGS) entry which is preliminary data.</text>
</comment>
<dbReference type="AlphaFoldDB" id="A0A428U3H7"/>
<feature type="compositionally biased region" description="Basic and acidic residues" evidence="1">
    <location>
        <begin position="1"/>
        <end position="14"/>
    </location>
</feature>
<sequence>MVAEKSIDKSEDLGSHSVRTKNGPRSSSSVSGGMDTIELLSPRDENVVIASALVVFLDLLFEAFAEMSSSWTKKRMITQYDLSVEVDKRASIIDAFSKPTDMPKKAELREALRMTDNEEKGSQLLLDMEKADGPRILLLDAKMGSVNLNLTGASIIIFRHYFGAPDIAPFGIEHAH</sequence>
<gene>
    <name evidence="2" type="ORF">CDV31_007930</name>
</gene>
<evidence type="ECO:0000313" key="3">
    <source>
        <dbReference type="Proteomes" id="UP000288429"/>
    </source>
</evidence>
<reference evidence="2 3" key="1">
    <citation type="submission" date="2017-06" db="EMBL/GenBank/DDBJ databases">
        <title>Cmopartive genomic analysis of Ambrosia Fusariam Clade fungi.</title>
        <authorList>
            <person name="Stajich J.E."/>
            <person name="Carrillo J."/>
            <person name="Kijimoto T."/>
            <person name="Eskalen A."/>
            <person name="O'Donnell K."/>
            <person name="Kasson M."/>
        </authorList>
    </citation>
    <scope>NUCLEOTIDE SEQUENCE [LARGE SCALE GENOMIC DNA]</scope>
    <source>
        <strain evidence="2 3">NRRL 20438</strain>
    </source>
</reference>
<name>A0A428U3H7_9HYPO</name>
<proteinExistence type="predicted"/>
<evidence type="ECO:0000256" key="1">
    <source>
        <dbReference type="SAM" id="MobiDB-lite"/>
    </source>
</evidence>
<evidence type="ECO:0000313" key="2">
    <source>
        <dbReference type="EMBL" id="RSM08879.1"/>
    </source>
</evidence>
<dbReference type="Gene3D" id="3.40.50.300">
    <property type="entry name" value="P-loop containing nucleotide triphosphate hydrolases"/>
    <property type="match status" value="1"/>
</dbReference>
<dbReference type="EMBL" id="NIZV01000101">
    <property type="protein sequence ID" value="RSM08879.1"/>
    <property type="molecule type" value="Genomic_DNA"/>
</dbReference>
<organism evidence="2 3">
    <name type="scientific">Fusarium ambrosium</name>
    <dbReference type="NCBI Taxonomy" id="131363"/>
    <lineage>
        <taxon>Eukaryota</taxon>
        <taxon>Fungi</taxon>
        <taxon>Dikarya</taxon>
        <taxon>Ascomycota</taxon>
        <taxon>Pezizomycotina</taxon>
        <taxon>Sordariomycetes</taxon>
        <taxon>Hypocreomycetidae</taxon>
        <taxon>Hypocreales</taxon>
        <taxon>Nectriaceae</taxon>
        <taxon>Fusarium</taxon>
        <taxon>Fusarium solani species complex</taxon>
    </lineage>
</organism>
<feature type="region of interest" description="Disordered" evidence="1">
    <location>
        <begin position="1"/>
        <end position="33"/>
    </location>
</feature>
<protein>
    <submittedName>
        <fullName evidence="2">Uncharacterized protein</fullName>
    </submittedName>
</protein>
<dbReference type="InterPro" id="IPR027417">
    <property type="entry name" value="P-loop_NTPase"/>
</dbReference>
<accession>A0A428U3H7</accession>
<keyword evidence="3" id="KW-1185">Reference proteome</keyword>
<dbReference type="Proteomes" id="UP000288429">
    <property type="component" value="Unassembled WGS sequence"/>
</dbReference>